<keyword evidence="13" id="KW-0636">Prenylation</keyword>
<evidence type="ECO:0000256" key="19">
    <source>
        <dbReference type="SAM" id="MobiDB-lite"/>
    </source>
</evidence>
<dbReference type="GO" id="GO:0009966">
    <property type="term" value="P:regulation of signal transduction"/>
    <property type="evidence" value="ECO:0007669"/>
    <property type="project" value="UniProtKB-ARBA"/>
</dbReference>
<comment type="function">
    <text evidence="15">Protein tyrosine phosphatase which stimulates progression from G1 into S phase during mitosis. Enhances cell proliferation, cell motility and invasive activity, and promotes cancer metastasis. May be involved in the progression of cardiac hypertrophy by inhibiting intracellular calcium mobilization in response to angiotensin II.</text>
</comment>
<comment type="caution">
    <text evidence="21">The sequence shown here is derived from an EMBL/GenBank/DDBJ whole genome shotgun (WGS) entry which is preliminary data.</text>
</comment>
<evidence type="ECO:0000256" key="5">
    <source>
        <dbReference type="ARBA" id="ARBA00022475"/>
    </source>
</evidence>
<dbReference type="GO" id="GO:0043542">
    <property type="term" value="P:endothelial cell migration"/>
    <property type="evidence" value="ECO:0007669"/>
    <property type="project" value="UniProtKB-ARBA"/>
</dbReference>
<dbReference type="PROSITE" id="PS50056">
    <property type="entry name" value="TYR_PHOSPHATASE_2"/>
    <property type="match status" value="1"/>
</dbReference>
<dbReference type="Pfam" id="PF22785">
    <property type="entry name" value="Tc-R-P"/>
    <property type="match status" value="1"/>
</dbReference>
<dbReference type="InterPro" id="IPR029071">
    <property type="entry name" value="Ubiquitin-like_domsf"/>
</dbReference>
<comment type="subcellular location">
    <subcellularLocation>
        <location evidence="1">Cell membrane</location>
    </subcellularLocation>
    <subcellularLocation>
        <location evidence="2">Early endosome</location>
    </subcellularLocation>
</comment>
<evidence type="ECO:0000256" key="18">
    <source>
        <dbReference type="ARBA" id="ARBA00082375"/>
    </source>
</evidence>
<evidence type="ECO:0000256" key="2">
    <source>
        <dbReference type="ARBA" id="ARBA00004412"/>
    </source>
</evidence>
<proteinExistence type="inferred from homology"/>
<keyword evidence="7" id="KW-0967">Endosome</keyword>
<evidence type="ECO:0000256" key="4">
    <source>
        <dbReference type="ARBA" id="ARBA00013064"/>
    </source>
</evidence>
<evidence type="ECO:0000256" key="3">
    <source>
        <dbReference type="ARBA" id="ARBA00009580"/>
    </source>
</evidence>
<accession>A0A6A4TH95</accession>
<dbReference type="InterPro" id="IPR048942">
    <property type="entry name" value="ASPP2-like_RA"/>
</dbReference>
<dbReference type="EC" id="3.1.3.48" evidence="4"/>
<dbReference type="Pfam" id="PF21801">
    <property type="entry name" value="ASPP2-like_RA"/>
    <property type="match status" value="1"/>
</dbReference>
<dbReference type="Proteomes" id="UP000438429">
    <property type="component" value="Unassembled WGS sequence"/>
</dbReference>
<evidence type="ECO:0000256" key="8">
    <source>
        <dbReference type="ARBA" id="ARBA00022801"/>
    </source>
</evidence>
<evidence type="ECO:0000313" key="21">
    <source>
        <dbReference type="EMBL" id="KAF0044595.1"/>
    </source>
</evidence>
<dbReference type="InterPro" id="IPR029021">
    <property type="entry name" value="Prot-tyrosine_phosphatase-like"/>
</dbReference>
<name>A0A6A4TH95_SCOMX</name>
<protein>
    <recommendedName>
        <fullName evidence="17">Protein tyrosine phosphatase type IVA 3</fullName>
        <ecNumber evidence="4">3.1.3.48</ecNumber>
    </recommendedName>
    <alternativeName>
        <fullName evidence="18">Protein-tyrosine phosphatase 4a3</fullName>
    </alternativeName>
</protein>
<evidence type="ECO:0000256" key="13">
    <source>
        <dbReference type="ARBA" id="ARBA00023289"/>
    </source>
</evidence>
<evidence type="ECO:0000256" key="1">
    <source>
        <dbReference type="ARBA" id="ARBA00004236"/>
    </source>
</evidence>
<comment type="similarity">
    <text evidence="3">Belongs to the protein-tyrosine phosphatase family.</text>
</comment>
<keyword evidence="9" id="KW-0904">Protein phosphatase</keyword>
<dbReference type="InterPro" id="IPR000387">
    <property type="entry name" value="Tyr_Pase_dom"/>
</dbReference>
<evidence type="ECO:0000256" key="11">
    <source>
        <dbReference type="ARBA" id="ARBA00023157"/>
    </source>
</evidence>
<organism evidence="21 22">
    <name type="scientific">Scophthalmus maximus</name>
    <name type="common">Turbot</name>
    <name type="synonym">Psetta maxima</name>
    <dbReference type="NCBI Taxonomy" id="52904"/>
    <lineage>
        <taxon>Eukaryota</taxon>
        <taxon>Metazoa</taxon>
        <taxon>Chordata</taxon>
        <taxon>Craniata</taxon>
        <taxon>Vertebrata</taxon>
        <taxon>Euteleostomi</taxon>
        <taxon>Actinopterygii</taxon>
        <taxon>Neopterygii</taxon>
        <taxon>Teleostei</taxon>
        <taxon>Neoteleostei</taxon>
        <taxon>Acanthomorphata</taxon>
        <taxon>Carangaria</taxon>
        <taxon>Pleuronectiformes</taxon>
        <taxon>Pleuronectoidei</taxon>
        <taxon>Scophthalmidae</taxon>
        <taxon>Scophthalmus</taxon>
    </lineage>
</organism>
<sequence>MRRVSTAEHRQLVADVTVSGDDFANHCLRFAGVKSHVSANWTPIAPAVKTDDLKAYSVNTLVRVCSATYDKAPVEQEGIQVLDWPFDDGSAPPDQVVDDWLNLLQAKFRDEPGCCVAVHCVAGLGRAPVLVALALIECGMEYEDAVHFIRLFVSDSVLSFRKQGFSQHLEICPEEKKKLEEFGFSRHQEEKRTASRRSGEDSSGGTVVRPAGMLPVILTVYLNDTQQMLTEVPVTPATRVFDVVEYCKEAGEGECHLAELWNGHGEMGGTPFLHECVCSLSITWVNLTQHCDTIPAALQRNTLLPDERYRPNAGVLRPASVTSPTQPPTDPRL</sequence>
<evidence type="ECO:0000313" key="22">
    <source>
        <dbReference type="Proteomes" id="UP000438429"/>
    </source>
</evidence>
<keyword evidence="12" id="KW-0449">Lipoprotein</keyword>
<evidence type="ECO:0000256" key="9">
    <source>
        <dbReference type="ARBA" id="ARBA00022912"/>
    </source>
</evidence>
<dbReference type="Gene3D" id="3.10.20.90">
    <property type="entry name" value="Phosphatidylinositol 3-kinase Catalytic Subunit, Chain A, domain 1"/>
    <property type="match status" value="1"/>
</dbReference>
<reference evidence="21 22" key="1">
    <citation type="submission" date="2019-06" db="EMBL/GenBank/DDBJ databases">
        <title>Draft genomes of female and male turbot (Scophthalmus maximus).</title>
        <authorList>
            <person name="Xu H."/>
            <person name="Xu X.-W."/>
            <person name="Shao C."/>
            <person name="Chen S."/>
        </authorList>
    </citation>
    <scope>NUCLEOTIDE SEQUENCE [LARGE SCALE GENOMIC DNA]</scope>
    <source>
        <strain evidence="21">Ysfricsl-2016a</strain>
        <tissue evidence="21">Blood</tissue>
    </source>
</reference>
<evidence type="ECO:0000256" key="10">
    <source>
        <dbReference type="ARBA" id="ARBA00023136"/>
    </source>
</evidence>
<feature type="domain" description="Tyrosine specific protein phosphatases" evidence="20">
    <location>
        <begin position="98"/>
        <end position="150"/>
    </location>
</feature>
<dbReference type="EMBL" id="VEVO01000003">
    <property type="protein sequence ID" value="KAF0044595.1"/>
    <property type="molecule type" value="Genomic_DNA"/>
</dbReference>
<evidence type="ECO:0000256" key="7">
    <source>
        <dbReference type="ARBA" id="ARBA00022753"/>
    </source>
</evidence>
<evidence type="ECO:0000256" key="12">
    <source>
        <dbReference type="ARBA" id="ARBA00023288"/>
    </source>
</evidence>
<evidence type="ECO:0000256" key="6">
    <source>
        <dbReference type="ARBA" id="ARBA00022481"/>
    </source>
</evidence>
<dbReference type="AlphaFoldDB" id="A0A6A4TH95"/>
<evidence type="ECO:0000256" key="17">
    <source>
        <dbReference type="ARBA" id="ARBA00069015"/>
    </source>
</evidence>
<feature type="region of interest" description="Disordered" evidence="19">
    <location>
        <begin position="314"/>
        <end position="333"/>
    </location>
</feature>
<dbReference type="GO" id="GO:0005769">
    <property type="term" value="C:early endosome"/>
    <property type="evidence" value="ECO:0007669"/>
    <property type="project" value="UniProtKB-SubCell"/>
</dbReference>
<feature type="compositionally biased region" description="Basic and acidic residues" evidence="19">
    <location>
        <begin position="183"/>
        <end position="200"/>
    </location>
</feature>
<gene>
    <name evidence="21" type="ORF">F2P81_003753</name>
</gene>
<dbReference type="SUPFAM" id="SSF52799">
    <property type="entry name" value="(Phosphotyrosine protein) phosphatases II"/>
    <property type="match status" value="1"/>
</dbReference>
<dbReference type="GO" id="GO:0004725">
    <property type="term" value="F:protein tyrosine phosphatase activity"/>
    <property type="evidence" value="ECO:0007669"/>
    <property type="project" value="UniProtKB-EC"/>
</dbReference>
<dbReference type="SUPFAM" id="SSF54236">
    <property type="entry name" value="Ubiquitin-like"/>
    <property type="match status" value="1"/>
</dbReference>
<keyword evidence="5" id="KW-1003">Cell membrane</keyword>
<comment type="catalytic activity">
    <reaction evidence="14">
        <text>O-phospho-L-tyrosyl-[protein] + H2O = L-tyrosyl-[protein] + phosphate</text>
        <dbReference type="Rhea" id="RHEA:10684"/>
        <dbReference type="Rhea" id="RHEA-COMP:10136"/>
        <dbReference type="Rhea" id="RHEA-COMP:20101"/>
        <dbReference type="ChEBI" id="CHEBI:15377"/>
        <dbReference type="ChEBI" id="CHEBI:43474"/>
        <dbReference type="ChEBI" id="CHEBI:46858"/>
        <dbReference type="ChEBI" id="CHEBI:61978"/>
        <dbReference type="EC" id="3.1.3.48"/>
    </reaction>
</comment>
<evidence type="ECO:0000256" key="15">
    <source>
        <dbReference type="ARBA" id="ARBA00057132"/>
    </source>
</evidence>
<evidence type="ECO:0000256" key="16">
    <source>
        <dbReference type="ARBA" id="ARBA00064590"/>
    </source>
</evidence>
<evidence type="ECO:0000259" key="20">
    <source>
        <dbReference type="PROSITE" id="PS50056"/>
    </source>
</evidence>
<keyword evidence="10" id="KW-0472">Membrane</keyword>
<comment type="subunit">
    <text evidence="16">Interacts with tubulin.</text>
</comment>
<dbReference type="Gene3D" id="3.90.190.10">
    <property type="entry name" value="Protein tyrosine phosphatase superfamily"/>
    <property type="match status" value="1"/>
</dbReference>
<dbReference type="FunFam" id="3.90.190.10:FF:000105">
    <property type="entry name" value="Protein tyrosine phosphatase type IVA 3"/>
    <property type="match status" value="1"/>
</dbReference>
<dbReference type="GO" id="GO:0005886">
    <property type="term" value="C:plasma membrane"/>
    <property type="evidence" value="ECO:0007669"/>
    <property type="project" value="UniProtKB-SubCell"/>
</dbReference>
<keyword evidence="8" id="KW-0378">Hydrolase</keyword>
<dbReference type="PANTHER" id="PTHR23339">
    <property type="entry name" value="TYROSINE SPECIFIC PROTEIN PHOSPHATASE AND DUAL SPECIFICITY PROTEIN PHOSPHATASE"/>
    <property type="match status" value="1"/>
</dbReference>
<keyword evidence="6" id="KW-0488">Methylation</keyword>
<evidence type="ECO:0000256" key="14">
    <source>
        <dbReference type="ARBA" id="ARBA00051722"/>
    </source>
</evidence>
<feature type="region of interest" description="Disordered" evidence="19">
    <location>
        <begin position="183"/>
        <end position="206"/>
    </location>
</feature>
<dbReference type="InterPro" id="IPR050561">
    <property type="entry name" value="PTP"/>
</dbReference>
<keyword evidence="11" id="KW-1015">Disulfide bond</keyword>